<reference evidence="4" key="1">
    <citation type="submission" date="2015-10" db="EMBL/GenBank/DDBJ databases">
        <title>Analysis of five complete genome sequences for members of the class Peribacteria in the recently recognized Peregrinibacteria bacterial phylum.</title>
        <authorList>
            <person name="Anantharaman K."/>
            <person name="Brown C.T."/>
            <person name="Burstein D."/>
            <person name="Castelle C.J."/>
            <person name="Probst A.J."/>
            <person name="Thomas B.C."/>
            <person name="Williams K.H."/>
            <person name="Banfield J.F."/>
        </authorList>
    </citation>
    <scope>NUCLEOTIDE SEQUENCE [LARGE SCALE GENOMIC DNA]</scope>
</reference>
<feature type="region of interest" description="Disordered" evidence="1">
    <location>
        <begin position="408"/>
        <end position="436"/>
    </location>
</feature>
<accession>A0A0S1SNL8</accession>
<accession>A0A0S1SYY9</accession>
<evidence type="ECO:0000313" key="4">
    <source>
        <dbReference type="Proteomes" id="UP000069135"/>
    </source>
</evidence>
<evidence type="ECO:0000256" key="2">
    <source>
        <dbReference type="SAM" id="SignalP"/>
    </source>
</evidence>
<dbReference type="PANTHER" id="PTHR35788:SF1">
    <property type="entry name" value="EXPORTED PROTEIN"/>
    <property type="match status" value="1"/>
</dbReference>
<dbReference type="Pfam" id="PF04294">
    <property type="entry name" value="VanW"/>
    <property type="match status" value="1"/>
</dbReference>
<accession>A0A0S1SKB5</accession>
<name>A0A0S1SKB5_9BACT</name>
<dbReference type="EMBL" id="CP013065">
    <property type="protein sequence ID" value="ALM13582.1"/>
    <property type="molecule type" value="Genomic_DNA"/>
</dbReference>
<dbReference type="PANTHER" id="PTHR35788">
    <property type="entry name" value="EXPORTED PROTEIN-RELATED"/>
    <property type="match status" value="1"/>
</dbReference>
<proteinExistence type="predicted"/>
<sequence>MVRVKRLLFITSMFLWAVPFGAHAASLTFRYQHHLFSVPVDTGWQEPREVWTYQGRPVTVPAEFRVDGDRVPALPAGFERAEEISWNRGAVRAALERKIATVFDRPAGSVTIRGSGTGAITFEGVGMLGRRVDLDRAVTLTLSALAQDVMDITLPVIETQPQIIVEDALLAAQGIREVVSIGESDFSGSAKARRHNISVGLQKFNGTLVPQGAELSFNAILGPVNAATGYLKELVIMGDKTLPDYGGGLCQVGTTFYRGVWEYGFPILARRNHSFAVHYYSPQGTDATIYPPHTDIRFLNDSPGALLIQTHVDGDHAYFIYYGTRDQRQSEIIGPFTWGFAAPPPDRVEYTTEIPAGTTRKVGERVPGLKAMWWRLIRSNGTEDEEGVFSAYEARPRFDQIGVEATSPLLLNPSGSSVSSASAASAREPTLSPGGR</sequence>
<accession>A0A0S1SSN5</accession>
<dbReference type="InterPro" id="IPR052913">
    <property type="entry name" value="Glycopeptide_resist_protein"/>
</dbReference>
<dbReference type="Proteomes" id="UP000069135">
    <property type="component" value="Chromosome"/>
</dbReference>
<gene>
    <name evidence="3" type="ORF">PeribacterD1_0915</name>
</gene>
<feature type="chain" id="PRO_5009797842" evidence="2">
    <location>
        <begin position="25"/>
        <end position="436"/>
    </location>
</feature>
<dbReference type="AlphaFoldDB" id="A0A0S1SKB5"/>
<keyword evidence="2" id="KW-0732">Signal</keyword>
<accession>A0A0S1SPC9</accession>
<feature type="signal peptide" evidence="2">
    <location>
        <begin position="1"/>
        <end position="24"/>
    </location>
</feature>
<dbReference type="InterPro" id="IPR007391">
    <property type="entry name" value="Vancomycin_resist_VanW"/>
</dbReference>
<protein>
    <submittedName>
        <fullName evidence="3">von Willebrand factor A</fullName>
    </submittedName>
</protein>
<dbReference type="KEGG" id="prf:PeribacterA2_0915"/>
<evidence type="ECO:0000256" key="1">
    <source>
        <dbReference type="SAM" id="MobiDB-lite"/>
    </source>
</evidence>
<dbReference type="STRING" id="1735162.PeribacterB2_0917"/>
<feature type="compositionally biased region" description="Low complexity" evidence="1">
    <location>
        <begin position="414"/>
        <end position="426"/>
    </location>
</feature>
<organism evidence="3 4">
    <name type="scientific">Candidatus Peribacter riflensis</name>
    <dbReference type="NCBI Taxonomy" id="1735162"/>
    <lineage>
        <taxon>Bacteria</taxon>
        <taxon>Candidatus Peregrinibacteriota</taxon>
        <taxon>Candidatus Peribacteria</taxon>
        <taxon>Candidatus Peribacterales</taxon>
        <taxon>Candidatus Peribacteraceae</taxon>
        <taxon>Candidatus Peribacter</taxon>
    </lineage>
</organism>
<evidence type="ECO:0000313" key="3">
    <source>
        <dbReference type="EMBL" id="ALM13582.1"/>
    </source>
</evidence>
<reference evidence="3 4" key="2">
    <citation type="journal article" date="2016" name="PeerJ">
        <title>Analysis of five complete genome sequences for members of the class Peribacteria in the recently recognized Peregrinibacteria bacterial phylum.</title>
        <authorList>
            <person name="Anantharaman K."/>
            <person name="Brown C.T."/>
            <person name="Burstein D."/>
            <person name="Castelle C.J."/>
            <person name="Probst A.J."/>
            <person name="Thomas B.C."/>
            <person name="Williams K.H."/>
            <person name="Banfield J.F."/>
        </authorList>
    </citation>
    <scope>NUCLEOTIDE SEQUENCE [LARGE SCALE GENOMIC DNA]</scope>
    <source>
        <strain evidence="3">RIFOXYD1_FULL_PER-ii_59_16</strain>
    </source>
</reference>